<keyword evidence="3" id="KW-0804">Transcription</keyword>
<keyword evidence="4" id="KW-0535">Nitrogen fixation</keyword>
<dbReference type="GO" id="GO:0005524">
    <property type="term" value="F:ATP binding"/>
    <property type="evidence" value="ECO:0007669"/>
    <property type="project" value="TreeGrafter"/>
</dbReference>
<dbReference type="GO" id="GO:0030234">
    <property type="term" value="F:enzyme regulator activity"/>
    <property type="evidence" value="ECO:0007669"/>
    <property type="project" value="InterPro"/>
</dbReference>
<dbReference type="PRINTS" id="PR00340">
    <property type="entry name" value="PIIGLNB"/>
</dbReference>
<evidence type="ECO:0000256" key="2">
    <source>
        <dbReference type="ARBA" id="ARBA00023015"/>
    </source>
</evidence>
<organism evidence="6">
    <name type="scientific">Leptospirillum ferriphilum</name>
    <dbReference type="NCBI Taxonomy" id="178606"/>
    <lineage>
        <taxon>Bacteria</taxon>
        <taxon>Pseudomonadati</taxon>
        <taxon>Nitrospirota</taxon>
        <taxon>Nitrospiria</taxon>
        <taxon>Nitrospirales</taxon>
        <taxon>Nitrospiraceae</taxon>
        <taxon>Leptospirillum</taxon>
    </lineage>
</organism>
<evidence type="ECO:0000256" key="4">
    <source>
        <dbReference type="ARBA" id="ARBA00023231"/>
    </source>
</evidence>
<protein>
    <submittedName>
        <fullName evidence="6">Nitrogen regulatory protein P-II family protein</fullName>
    </submittedName>
</protein>
<evidence type="ECO:0000256" key="5">
    <source>
        <dbReference type="RuleBase" id="RU003936"/>
    </source>
</evidence>
<dbReference type="Gene3D" id="3.30.70.120">
    <property type="match status" value="1"/>
</dbReference>
<comment type="similarity">
    <text evidence="5">Belongs to the P(II) protein family.</text>
</comment>
<dbReference type="AlphaFoldDB" id="A0A2I2MFU4"/>
<keyword evidence="2" id="KW-0805">Transcription regulation</keyword>
<dbReference type="RefSeq" id="WP_099590502.1">
    <property type="nucleotide sequence ID" value="NZ_OBMB01000001.1"/>
</dbReference>
<dbReference type="InterPro" id="IPR011322">
    <property type="entry name" value="N-reg_PII-like_a/b"/>
</dbReference>
<proteinExistence type="inferred from homology"/>
<dbReference type="PANTHER" id="PTHR30115:SF13">
    <property type="entry name" value="PII-LIKE PROTEIN GLNBI"/>
    <property type="match status" value="1"/>
</dbReference>
<accession>A0A2I2MFU4</accession>
<dbReference type="PROSITE" id="PS00638">
    <property type="entry name" value="PII_GLNB_CTER"/>
    <property type="match status" value="1"/>
</dbReference>
<reference evidence="6" key="1">
    <citation type="submission" date="2017-12" db="EMBL/GenBank/DDBJ databases">
        <authorList>
            <consortium name="SysMetEx"/>
        </authorList>
    </citation>
    <scope>NUCLEOTIDE SEQUENCE</scope>
    <source>
        <strain evidence="6">Pb_238</strain>
    </source>
</reference>
<gene>
    <name evidence="6" type="ORF">LFTS_01202</name>
</gene>
<dbReference type="Pfam" id="PF00543">
    <property type="entry name" value="P-II"/>
    <property type="match status" value="1"/>
</dbReference>
<sequence length="108" mass="11965">MKLIRAIVRTERETEVMESLEAAGLYGITKVPVVGRGRQQGIQVGDVNYDMLSKLMLLLAVSDRELPVAIQCIERSAHTGHPGDGKIFVQDLLESHTIRTGEAVHEDR</sequence>
<dbReference type="PROSITE" id="PS51343">
    <property type="entry name" value="PII_GLNB_DOM"/>
    <property type="match status" value="1"/>
</dbReference>
<dbReference type="InterPro" id="IPR002187">
    <property type="entry name" value="N-reg_PII"/>
</dbReference>
<name>A0A2I2MFU4_9BACT</name>
<dbReference type="GO" id="GO:0005829">
    <property type="term" value="C:cytosol"/>
    <property type="evidence" value="ECO:0007669"/>
    <property type="project" value="TreeGrafter"/>
</dbReference>
<dbReference type="EMBL" id="LT966316">
    <property type="protein sequence ID" value="SOU92575.1"/>
    <property type="molecule type" value="Genomic_DNA"/>
</dbReference>
<evidence type="ECO:0000256" key="1">
    <source>
        <dbReference type="ARBA" id="ARBA00002440"/>
    </source>
</evidence>
<dbReference type="PANTHER" id="PTHR30115">
    <property type="entry name" value="NITROGEN REGULATORY PROTEIN P-II"/>
    <property type="match status" value="1"/>
</dbReference>
<evidence type="ECO:0000313" key="6">
    <source>
        <dbReference type="EMBL" id="SOU92575.1"/>
    </source>
</evidence>
<dbReference type="GO" id="GO:0006808">
    <property type="term" value="P:regulation of nitrogen utilization"/>
    <property type="evidence" value="ECO:0007669"/>
    <property type="project" value="InterPro"/>
</dbReference>
<dbReference type="OrthoDB" id="9802729at2"/>
<comment type="function">
    <text evidence="1">Could be involved in the regulation of nitrogen fixation.</text>
</comment>
<dbReference type="SUPFAM" id="SSF54913">
    <property type="entry name" value="GlnB-like"/>
    <property type="match status" value="1"/>
</dbReference>
<dbReference type="InterPro" id="IPR017918">
    <property type="entry name" value="N-reg_PII_CS"/>
</dbReference>
<evidence type="ECO:0000256" key="3">
    <source>
        <dbReference type="ARBA" id="ARBA00023163"/>
    </source>
</evidence>
<dbReference type="InterPro" id="IPR015867">
    <property type="entry name" value="N-reg_PII/ATP_PRibTrfase_C"/>
</dbReference>
<dbReference type="SMART" id="SM00938">
    <property type="entry name" value="P-II"/>
    <property type="match status" value="1"/>
</dbReference>